<dbReference type="RefSeq" id="WP_229564397.1">
    <property type="nucleotide sequence ID" value="NZ_BEWQ01000005.1"/>
</dbReference>
<dbReference type="Proteomes" id="UP001214131">
    <property type="component" value="Chromosome"/>
</dbReference>
<dbReference type="InterPro" id="IPR021247">
    <property type="entry name" value="DUF2785"/>
</dbReference>
<sequence>MPLDSINETQTKIAALRMDLRVGKIFSSLGKSVGLIIDSASQDLPVTEVKVPQDEDDVVELLKIINEQLGKGDMDEISDDNINLLMDHLGSFKAQIRDGGVFTLFGDLLQYDILTKNQKIMIFDRLISDQMLLSHINETQNDAAYLRAYTLILLATLIYIDRAGTTFIDPKRRSRLVNQIVLYTMLENDTRGYEDGRGWIHAYTHLGNVLDELASDEKLVRADKILLMCTVIEKIKRLKTPLIYGESIRLAVYIADQLYEDDVYQQFLLIELREWRRSLETIQMRESSAMWNALFNRQRFLQALVLNPDMANSIVEYLEDSNDFTV</sequence>
<protein>
    <submittedName>
        <fullName evidence="1">DUF2785 domain-containing protein</fullName>
    </submittedName>
</protein>
<name>A0ABD7X5Z6_PEDPE</name>
<accession>A0ABD7X5Z6</accession>
<reference evidence="1 2" key="1">
    <citation type="submission" date="2023-02" db="EMBL/GenBank/DDBJ databases">
        <title>Comparative genomics and fermentation flavor characterization of five lactic acid bacteria reveal flavor biosynthesis metabolic pathways in fermented muskmelon puree.</title>
        <authorList>
            <person name="Yuan L."/>
            <person name="Li M."/>
            <person name="Xu X."/>
            <person name="Lao F."/>
            <person name="Wu J."/>
        </authorList>
    </citation>
    <scope>NUCLEOTIDE SEQUENCE [LARGE SCALE GENOMIC DNA]</scope>
    <source>
        <strain evidence="1 2">Ca-4</strain>
    </source>
</reference>
<proteinExistence type="predicted"/>
<evidence type="ECO:0000313" key="2">
    <source>
        <dbReference type="Proteomes" id="UP001214131"/>
    </source>
</evidence>
<evidence type="ECO:0000313" key="1">
    <source>
        <dbReference type="EMBL" id="WEA57040.1"/>
    </source>
</evidence>
<gene>
    <name evidence="1" type="ORF">PWB86_07545</name>
</gene>
<dbReference type="AlphaFoldDB" id="A0ABD7X5Z6"/>
<dbReference type="Pfam" id="PF10978">
    <property type="entry name" value="DUF2785"/>
    <property type="match status" value="1"/>
</dbReference>
<dbReference type="EMBL" id="CP118739">
    <property type="protein sequence ID" value="WEA57040.1"/>
    <property type="molecule type" value="Genomic_DNA"/>
</dbReference>
<organism evidence="1 2">
    <name type="scientific">Pediococcus pentosaceus</name>
    <dbReference type="NCBI Taxonomy" id="1255"/>
    <lineage>
        <taxon>Bacteria</taxon>
        <taxon>Bacillati</taxon>
        <taxon>Bacillota</taxon>
        <taxon>Bacilli</taxon>
        <taxon>Lactobacillales</taxon>
        <taxon>Lactobacillaceae</taxon>
        <taxon>Pediococcus</taxon>
    </lineage>
</organism>